<evidence type="ECO:0000313" key="1">
    <source>
        <dbReference type="EMBL" id="UUX60445.1"/>
    </source>
</evidence>
<organism evidence="1 2">
    <name type="scientific">Glutamicibacter halophytocola</name>
    <dbReference type="NCBI Taxonomy" id="1933880"/>
    <lineage>
        <taxon>Bacteria</taxon>
        <taxon>Bacillati</taxon>
        <taxon>Actinomycetota</taxon>
        <taxon>Actinomycetes</taxon>
        <taxon>Micrococcales</taxon>
        <taxon>Micrococcaceae</taxon>
        <taxon>Glutamicibacter</taxon>
    </lineage>
</organism>
<accession>A0AA95BRL1</accession>
<reference evidence="1" key="1">
    <citation type="journal article" date="2022" name="Pest Manag. Sci.">
        <title>Glutamicibacter halophytocola-mediated host fitness of potato tuber moth on Solanaceae crops.</title>
        <authorList>
            <person name="Wang W."/>
            <person name="Xiao G."/>
            <person name="Du G."/>
            <person name="Chang L."/>
            <person name="Yang Y."/>
            <person name="Ye J."/>
            <person name="Chen B."/>
        </authorList>
    </citation>
    <scope>NUCLEOTIDE SEQUENCE</scope>
    <source>
        <strain evidence="1">S2</strain>
    </source>
</reference>
<evidence type="ECO:0000313" key="2">
    <source>
        <dbReference type="Proteomes" id="UP001060018"/>
    </source>
</evidence>
<sequence>MARTPLDLANALCLASEQAAVAWPSSGRAILRNLRRLAVMQPGSNRGCDQGQKI</sequence>
<dbReference type="Proteomes" id="UP001060018">
    <property type="component" value="Chromosome"/>
</dbReference>
<protein>
    <submittedName>
        <fullName evidence="1">Uncharacterized protein</fullName>
    </submittedName>
</protein>
<dbReference type="AlphaFoldDB" id="A0AA95BRL1"/>
<gene>
    <name evidence="1" type="ORF">NUH22_07520</name>
</gene>
<name>A0AA95BRL1_9MICC</name>
<proteinExistence type="predicted"/>
<dbReference type="RefSeq" id="WP_171920375.1">
    <property type="nucleotide sequence ID" value="NZ_CP102487.1"/>
</dbReference>
<dbReference type="EMBL" id="CP102487">
    <property type="protein sequence ID" value="UUX60445.1"/>
    <property type="molecule type" value="Genomic_DNA"/>
</dbReference>